<keyword evidence="4" id="KW-1185">Reference proteome</keyword>
<sequence length="321" mass="37634">MRKRVGFTSLLLFILLFSIFGYRSLMEHRETRIMMLKNAMIQNTPEEQKKEVTAFKPQEPDATENKEKTNKNDGTKNKDEADFNNNQKARIEEKEREVQEKLIEYDTKYVGLGDSLTVGIGDAEEKGYIGMVKDGIERKDNIVIDLKNYADRGDRTTQLMKILKKEKVQQSVRDADVIFLTIGGNDLMKVARDHFLSLDQKYFDEERITYQKRLEKILLTIRTLNPDCDIYYIGLFNPFLKYFENVVEIDAILQHWNEGSKQVIERFPNVYFVPVYPLFNQVDEDLFFKDNFHPNAKGYHLIANQVLAEMEKHKDEETSSD</sequence>
<dbReference type="Pfam" id="PF13472">
    <property type="entry name" value="Lipase_GDSL_2"/>
    <property type="match status" value="1"/>
</dbReference>
<dbReference type="PANTHER" id="PTHR30383">
    <property type="entry name" value="THIOESTERASE 1/PROTEASE 1/LYSOPHOSPHOLIPASE L1"/>
    <property type="match status" value="1"/>
</dbReference>
<evidence type="ECO:0000313" key="4">
    <source>
        <dbReference type="Proteomes" id="UP000308230"/>
    </source>
</evidence>
<evidence type="ECO:0000313" key="3">
    <source>
        <dbReference type="EMBL" id="TLS37449.1"/>
    </source>
</evidence>
<feature type="compositionally biased region" description="Basic and acidic residues" evidence="1">
    <location>
        <begin position="63"/>
        <end position="81"/>
    </location>
</feature>
<dbReference type="CDD" id="cd04506">
    <property type="entry name" value="SGNH_hydrolase_YpmR_like"/>
    <property type="match status" value="1"/>
</dbReference>
<dbReference type="InterPro" id="IPR013830">
    <property type="entry name" value="SGNH_hydro"/>
</dbReference>
<gene>
    <name evidence="3" type="ORF">FCL54_09895</name>
</gene>
<comment type="caution">
    <text evidence="3">The sequence shown here is derived from an EMBL/GenBank/DDBJ whole genome shotgun (WGS) entry which is preliminary data.</text>
</comment>
<dbReference type="OrthoDB" id="252349at2"/>
<dbReference type="Gene3D" id="3.40.50.1110">
    <property type="entry name" value="SGNH hydrolase"/>
    <property type="match status" value="1"/>
</dbReference>
<evidence type="ECO:0000256" key="1">
    <source>
        <dbReference type="SAM" id="MobiDB-lite"/>
    </source>
</evidence>
<feature type="region of interest" description="Disordered" evidence="1">
    <location>
        <begin position="47"/>
        <end position="95"/>
    </location>
</feature>
<dbReference type="PANTHER" id="PTHR30383:SF27">
    <property type="entry name" value="SPORE GERMINATION LIPASE LIPC"/>
    <property type="match status" value="1"/>
</dbReference>
<dbReference type="EMBL" id="SWLG01000006">
    <property type="protein sequence ID" value="TLS37449.1"/>
    <property type="molecule type" value="Genomic_DNA"/>
</dbReference>
<accession>A0A5R9F4M3</accession>
<organism evidence="3 4">
    <name type="scientific">Exobacillus caeni</name>
    <dbReference type="NCBI Taxonomy" id="2574798"/>
    <lineage>
        <taxon>Bacteria</taxon>
        <taxon>Bacillati</taxon>
        <taxon>Bacillota</taxon>
        <taxon>Bacilli</taxon>
        <taxon>Bacillales</taxon>
        <taxon>Guptibacillaceae</taxon>
        <taxon>Exobacillus</taxon>
    </lineage>
</organism>
<name>A0A5R9F4M3_9BACL</name>
<feature type="domain" description="SGNH hydrolase-type esterase" evidence="2">
    <location>
        <begin position="112"/>
        <end position="300"/>
    </location>
</feature>
<dbReference type="RefSeq" id="WP_138125890.1">
    <property type="nucleotide sequence ID" value="NZ_SWLG01000006.1"/>
</dbReference>
<dbReference type="AlphaFoldDB" id="A0A5R9F4M3"/>
<protein>
    <submittedName>
        <fullName evidence="3">GDSL family lipase</fullName>
    </submittedName>
</protein>
<proteinExistence type="predicted"/>
<dbReference type="InterPro" id="IPR036514">
    <property type="entry name" value="SGNH_hydro_sf"/>
</dbReference>
<dbReference type="Proteomes" id="UP000308230">
    <property type="component" value="Unassembled WGS sequence"/>
</dbReference>
<reference evidence="3 4" key="1">
    <citation type="submission" date="2019-04" db="EMBL/GenBank/DDBJ databases">
        <title>Bacillus caeni sp. nov., a bacterium isolated from mangrove sediment.</title>
        <authorList>
            <person name="Huang H."/>
            <person name="Mo K."/>
            <person name="Hu Y."/>
        </authorList>
    </citation>
    <scope>NUCLEOTIDE SEQUENCE [LARGE SCALE GENOMIC DNA]</scope>
    <source>
        <strain evidence="3 4">HB172195</strain>
    </source>
</reference>
<dbReference type="SUPFAM" id="SSF52266">
    <property type="entry name" value="SGNH hydrolase"/>
    <property type="match status" value="1"/>
</dbReference>
<dbReference type="GO" id="GO:0004622">
    <property type="term" value="F:phosphatidylcholine lysophospholipase activity"/>
    <property type="evidence" value="ECO:0007669"/>
    <property type="project" value="TreeGrafter"/>
</dbReference>
<dbReference type="InterPro" id="IPR051532">
    <property type="entry name" value="Ester_Hydrolysis_Enzymes"/>
</dbReference>
<evidence type="ECO:0000259" key="2">
    <source>
        <dbReference type="Pfam" id="PF13472"/>
    </source>
</evidence>